<name>A0A084VXN7_ANOSI</name>
<sequence length="63" mass="7066">MVTLRSEASLVSAFWSDNVSEQYTERPSVERQGSTIDPDLDHDDDDDDGLTNGAHAFYMTQQT</sequence>
<evidence type="ECO:0000256" key="1">
    <source>
        <dbReference type="SAM" id="MobiDB-lite"/>
    </source>
</evidence>
<proteinExistence type="predicted"/>
<feature type="compositionally biased region" description="Acidic residues" evidence="1">
    <location>
        <begin position="38"/>
        <end position="49"/>
    </location>
</feature>
<organism evidence="2">
    <name type="scientific">Anopheles sinensis</name>
    <name type="common">Mosquito</name>
    <dbReference type="NCBI Taxonomy" id="74873"/>
    <lineage>
        <taxon>Eukaryota</taxon>
        <taxon>Metazoa</taxon>
        <taxon>Ecdysozoa</taxon>
        <taxon>Arthropoda</taxon>
        <taxon>Hexapoda</taxon>
        <taxon>Insecta</taxon>
        <taxon>Pterygota</taxon>
        <taxon>Neoptera</taxon>
        <taxon>Endopterygota</taxon>
        <taxon>Diptera</taxon>
        <taxon>Nematocera</taxon>
        <taxon>Culicoidea</taxon>
        <taxon>Culicidae</taxon>
        <taxon>Anophelinae</taxon>
        <taxon>Anopheles</taxon>
    </lineage>
</organism>
<dbReference type="EMBL" id="ATLV01018120">
    <property type="status" value="NOT_ANNOTATED_CDS"/>
    <property type="molecule type" value="Genomic_DNA"/>
</dbReference>
<protein>
    <submittedName>
        <fullName evidence="2 3">Uncharacterized protein</fullName>
    </submittedName>
</protein>
<dbReference type="VEuPathDB" id="VectorBase:ASIC010473"/>
<reference evidence="2 4" key="1">
    <citation type="journal article" date="2014" name="BMC Genomics">
        <title>Genome sequence of Anopheles sinensis provides insight into genetics basis of mosquito competence for malaria parasites.</title>
        <authorList>
            <person name="Zhou D."/>
            <person name="Zhang D."/>
            <person name="Ding G."/>
            <person name="Shi L."/>
            <person name="Hou Q."/>
            <person name="Ye Y."/>
            <person name="Xu Y."/>
            <person name="Zhou H."/>
            <person name="Xiong C."/>
            <person name="Li S."/>
            <person name="Yu J."/>
            <person name="Hong S."/>
            <person name="Yu X."/>
            <person name="Zou P."/>
            <person name="Chen C."/>
            <person name="Chang X."/>
            <person name="Wang W."/>
            <person name="Lv Y."/>
            <person name="Sun Y."/>
            <person name="Ma L."/>
            <person name="Shen B."/>
            <person name="Zhu C."/>
        </authorList>
    </citation>
    <scope>NUCLEOTIDE SEQUENCE [LARGE SCALE GENOMIC DNA]</scope>
</reference>
<accession>A0A084VXN7</accession>
<gene>
    <name evidence="2" type="ORF">ZHAS_00010473</name>
</gene>
<dbReference type="EnsemblMetazoa" id="ASIC010473-RA">
    <property type="protein sequence ID" value="ASIC010473-PA"/>
    <property type="gene ID" value="ASIC010473"/>
</dbReference>
<dbReference type="EMBL" id="KE525213">
    <property type="protein sequence ID" value="KFB42731.1"/>
    <property type="molecule type" value="Genomic_DNA"/>
</dbReference>
<evidence type="ECO:0000313" key="2">
    <source>
        <dbReference type="EMBL" id="KFB42731.1"/>
    </source>
</evidence>
<evidence type="ECO:0000313" key="4">
    <source>
        <dbReference type="Proteomes" id="UP000030765"/>
    </source>
</evidence>
<keyword evidence="4" id="KW-1185">Reference proteome</keyword>
<dbReference type="Proteomes" id="UP000030765">
    <property type="component" value="Unassembled WGS sequence"/>
</dbReference>
<reference evidence="3" key="2">
    <citation type="submission" date="2020-05" db="UniProtKB">
        <authorList>
            <consortium name="EnsemblMetazoa"/>
        </authorList>
    </citation>
    <scope>IDENTIFICATION</scope>
</reference>
<dbReference type="AlphaFoldDB" id="A0A084VXN7"/>
<feature type="region of interest" description="Disordered" evidence="1">
    <location>
        <begin position="16"/>
        <end position="63"/>
    </location>
</feature>
<evidence type="ECO:0000313" key="3">
    <source>
        <dbReference type="EnsemblMetazoa" id="ASIC010473-PA"/>
    </source>
</evidence>